<dbReference type="EMBL" id="CAJOBJ010324153">
    <property type="protein sequence ID" value="CAF5173451.1"/>
    <property type="molecule type" value="Genomic_DNA"/>
</dbReference>
<accession>A0A8S3GVK0</accession>
<sequence>MQQPLFNE</sequence>
<comment type="caution">
    <text evidence="1">The sequence shown here is derived from an EMBL/GenBank/DDBJ whole genome shotgun (WGS) entry which is preliminary data.</text>
</comment>
<protein>
    <submittedName>
        <fullName evidence="1">Uncharacterized protein</fullName>
    </submittedName>
</protein>
<name>A0A8S3GVK0_9BILA</name>
<reference evidence="1" key="1">
    <citation type="submission" date="2021-02" db="EMBL/GenBank/DDBJ databases">
        <authorList>
            <person name="Nowell W R."/>
        </authorList>
    </citation>
    <scope>NUCLEOTIDE SEQUENCE</scope>
</reference>
<proteinExistence type="predicted"/>
<gene>
    <name evidence="1" type="ORF">GIL414_LOCUS67034</name>
</gene>
<evidence type="ECO:0000313" key="1">
    <source>
        <dbReference type="EMBL" id="CAF5173451.1"/>
    </source>
</evidence>
<evidence type="ECO:0000313" key="2">
    <source>
        <dbReference type="Proteomes" id="UP000681720"/>
    </source>
</evidence>
<organism evidence="1 2">
    <name type="scientific">Rotaria magnacalcarata</name>
    <dbReference type="NCBI Taxonomy" id="392030"/>
    <lineage>
        <taxon>Eukaryota</taxon>
        <taxon>Metazoa</taxon>
        <taxon>Spiralia</taxon>
        <taxon>Gnathifera</taxon>
        <taxon>Rotifera</taxon>
        <taxon>Eurotatoria</taxon>
        <taxon>Bdelloidea</taxon>
        <taxon>Philodinida</taxon>
        <taxon>Philodinidae</taxon>
        <taxon>Rotaria</taxon>
    </lineage>
</organism>
<dbReference type="Proteomes" id="UP000681720">
    <property type="component" value="Unassembled WGS sequence"/>
</dbReference>
<feature type="non-terminal residue" evidence="1">
    <location>
        <position position="8"/>
    </location>
</feature>